<dbReference type="RefSeq" id="XP_064076358.1">
    <property type="nucleotide sequence ID" value="XM_064220288.1"/>
</dbReference>
<name>A0ABM4AYJ0_VANTA</name>
<sequence>MALYGAPIWVDALTADNRALLRKPQRVIAVRGIRGGGDPSPLESLGREEEGHTTFRMTQVLTMHGCFGKYLHGIARREVSTSCHECGAPDDTAHHTLSECAAWRPQRHTLAATMGGHLPLPSIVNEMLGSETCWSEMRSFCENVMSQTEAAVREREEDAAADPLHINWFNVFEVVERESLLQYEGGDNKEDPHKDCYDHQTVVCTQL</sequence>
<proteinExistence type="predicted"/>
<keyword evidence="1" id="KW-1185">Reference proteome</keyword>
<accession>A0ABM4AYJ0</accession>
<reference evidence="2" key="1">
    <citation type="submission" date="2025-08" db="UniProtKB">
        <authorList>
            <consortium name="RefSeq"/>
        </authorList>
    </citation>
    <scope>IDENTIFICATION</scope>
    <source>
        <tissue evidence="2">Whole body</tissue>
    </source>
</reference>
<evidence type="ECO:0000313" key="1">
    <source>
        <dbReference type="Proteomes" id="UP001652626"/>
    </source>
</evidence>
<protein>
    <submittedName>
        <fullName evidence="2">Uncharacterized protein LOC135194639</fullName>
    </submittedName>
</protein>
<dbReference type="GeneID" id="135194639"/>
<gene>
    <name evidence="2" type="primary">LOC135194639</name>
</gene>
<evidence type="ECO:0000313" key="2">
    <source>
        <dbReference type="RefSeq" id="XP_064076358.1"/>
    </source>
</evidence>
<organism evidence="1 2">
    <name type="scientific">Vanessa tameamea</name>
    <name type="common">Kamehameha butterfly</name>
    <dbReference type="NCBI Taxonomy" id="334116"/>
    <lineage>
        <taxon>Eukaryota</taxon>
        <taxon>Metazoa</taxon>
        <taxon>Ecdysozoa</taxon>
        <taxon>Arthropoda</taxon>
        <taxon>Hexapoda</taxon>
        <taxon>Insecta</taxon>
        <taxon>Pterygota</taxon>
        <taxon>Neoptera</taxon>
        <taxon>Endopterygota</taxon>
        <taxon>Lepidoptera</taxon>
        <taxon>Glossata</taxon>
        <taxon>Ditrysia</taxon>
        <taxon>Papilionoidea</taxon>
        <taxon>Nymphalidae</taxon>
        <taxon>Nymphalinae</taxon>
        <taxon>Vanessa</taxon>
    </lineage>
</organism>
<dbReference type="Proteomes" id="UP001652626">
    <property type="component" value="Chromosome Z"/>
</dbReference>